<keyword evidence="6" id="KW-1185">Reference proteome</keyword>
<evidence type="ECO:0000313" key="5">
    <source>
        <dbReference type="EMBL" id="GIO48505.1"/>
    </source>
</evidence>
<comment type="caution">
    <text evidence="5">The sequence shown here is derived from an EMBL/GenBank/DDBJ whole genome shotgun (WGS) entry which is preliminary data.</text>
</comment>
<dbReference type="Pfam" id="PF21426">
    <property type="entry name" value="GBS104-like_Ig"/>
    <property type="match status" value="1"/>
</dbReference>
<evidence type="ECO:0000313" key="6">
    <source>
        <dbReference type="Proteomes" id="UP000682811"/>
    </source>
</evidence>
<feature type="domain" description="SLH" evidence="4">
    <location>
        <begin position="1170"/>
        <end position="1227"/>
    </location>
</feature>
<dbReference type="Gene3D" id="2.60.40.1170">
    <property type="entry name" value="Mu homology domain, subdomain B"/>
    <property type="match status" value="1"/>
</dbReference>
<feature type="compositionally biased region" description="Pro residues" evidence="2">
    <location>
        <begin position="1072"/>
        <end position="1081"/>
    </location>
</feature>
<name>A0A920CRQ8_9BACL</name>
<dbReference type="Gene3D" id="3.10.20.320">
    <property type="entry name" value="Putative peptidoglycan bound protein (lpxtg motif)"/>
    <property type="match status" value="5"/>
</dbReference>
<dbReference type="InterPro" id="IPR049319">
    <property type="entry name" value="GBS104-like_Ig"/>
</dbReference>
<dbReference type="SMART" id="SM00327">
    <property type="entry name" value="VWA"/>
    <property type="match status" value="1"/>
</dbReference>
<dbReference type="RefSeq" id="WP_212979151.1">
    <property type="nucleotide sequence ID" value="NZ_AP025343.1"/>
</dbReference>
<dbReference type="Proteomes" id="UP000682811">
    <property type="component" value="Unassembled WGS sequence"/>
</dbReference>
<feature type="region of interest" description="Disordered" evidence="2">
    <location>
        <begin position="1069"/>
        <end position="1121"/>
    </location>
</feature>
<accession>A0A920CRQ8</accession>
<dbReference type="SUPFAM" id="SSF53300">
    <property type="entry name" value="vWA-like"/>
    <property type="match status" value="1"/>
</dbReference>
<dbReference type="PROSITE" id="PS50234">
    <property type="entry name" value="VWFA"/>
    <property type="match status" value="1"/>
</dbReference>
<dbReference type="Pfam" id="PF00395">
    <property type="entry name" value="SLH"/>
    <property type="match status" value="3"/>
</dbReference>
<dbReference type="InterPro" id="IPR051465">
    <property type="entry name" value="Cell_Envelope_Struct_Comp"/>
</dbReference>
<dbReference type="PANTHER" id="PTHR43308">
    <property type="entry name" value="OUTER MEMBRANE PROTEIN ALPHA-RELATED"/>
    <property type="match status" value="1"/>
</dbReference>
<dbReference type="PANTHER" id="PTHR43308:SF5">
    <property type="entry name" value="S-LAYER PROTEIN _ PEPTIDOGLYCAN ENDO-BETA-N-ACETYLGLUCOSAMINIDASE"/>
    <property type="match status" value="1"/>
</dbReference>
<dbReference type="Gene3D" id="3.40.50.410">
    <property type="entry name" value="von Willebrand factor, type A domain"/>
    <property type="match status" value="1"/>
</dbReference>
<feature type="compositionally biased region" description="Low complexity" evidence="2">
    <location>
        <begin position="1082"/>
        <end position="1094"/>
    </location>
</feature>
<dbReference type="InterPro" id="IPR009459">
    <property type="entry name" value="MucBP_dom"/>
</dbReference>
<keyword evidence="1" id="KW-0677">Repeat</keyword>
<dbReference type="Pfam" id="PF00092">
    <property type="entry name" value="VWA"/>
    <property type="match status" value="1"/>
</dbReference>
<evidence type="ECO:0000259" key="3">
    <source>
        <dbReference type="PROSITE" id="PS50234"/>
    </source>
</evidence>
<evidence type="ECO:0000256" key="2">
    <source>
        <dbReference type="SAM" id="MobiDB-lite"/>
    </source>
</evidence>
<dbReference type="EMBL" id="BORT01000014">
    <property type="protein sequence ID" value="GIO48505.1"/>
    <property type="molecule type" value="Genomic_DNA"/>
</dbReference>
<dbReference type="InterPro" id="IPR036465">
    <property type="entry name" value="vWFA_dom_sf"/>
</dbReference>
<evidence type="ECO:0008006" key="7">
    <source>
        <dbReference type="Google" id="ProtNLM"/>
    </source>
</evidence>
<gene>
    <name evidence="5" type="ORF">J34TS1_32700</name>
</gene>
<feature type="compositionally biased region" description="Pro residues" evidence="2">
    <location>
        <begin position="1095"/>
        <end position="1121"/>
    </location>
</feature>
<dbReference type="Pfam" id="PF06458">
    <property type="entry name" value="MucBP"/>
    <property type="match status" value="7"/>
</dbReference>
<evidence type="ECO:0000259" key="4">
    <source>
        <dbReference type="PROSITE" id="PS51272"/>
    </source>
</evidence>
<reference evidence="5 6" key="1">
    <citation type="submission" date="2021-03" db="EMBL/GenBank/DDBJ databases">
        <title>Antimicrobial resistance genes in bacteria isolated from Japanese honey, and their potential for conferring macrolide and lincosamide resistance in the American foulbrood pathogen Paenibacillus larvae.</title>
        <authorList>
            <person name="Okamoto M."/>
            <person name="Kumagai M."/>
            <person name="Kanamori H."/>
            <person name="Takamatsu D."/>
        </authorList>
    </citation>
    <scope>NUCLEOTIDE SEQUENCE [LARGE SCALE GENOMIC DNA]</scope>
    <source>
        <strain evidence="5 6">J34TS1</strain>
    </source>
</reference>
<proteinExistence type="predicted"/>
<feature type="domain" description="SLH" evidence="4">
    <location>
        <begin position="1228"/>
        <end position="1291"/>
    </location>
</feature>
<feature type="domain" description="SLH" evidence="4">
    <location>
        <begin position="1106"/>
        <end position="1169"/>
    </location>
</feature>
<protein>
    <recommendedName>
        <fullName evidence="7">VWA domain-containing protein</fullName>
    </recommendedName>
</protein>
<dbReference type="PROSITE" id="PS51272">
    <property type="entry name" value="SLH"/>
    <property type="match status" value="3"/>
</dbReference>
<dbReference type="InterPro" id="IPR001119">
    <property type="entry name" value="SLH_dom"/>
</dbReference>
<dbReference type="CDD" id="cd00198">
    <property type="entry name" value="vWFA"/>
    <property type="match status" value="1"/>
</dbReference>
<evidence type="ECO:0000256" key="1">
    <source>
        <dbReference type="ARBA" id="ARBA00022737"/>
    </source>
</evidence>
<dbReference type="InterPro" id="IPR002035">
    <property type="entry name" value="VWF_A"/>
</dbReference>
<feature type="domain" description="VWFA" evidence="3">
    <location>
        <begin position="76"/>
        <end position="311"/>
    </location>
</feature>
<organism evidence="5 6">
    <name type="scientific">Paenibacillus azoreducens</name>
    <dbReference type="NCBI Taxonomy" id="116718"/>
    <lineage>
        <taxon>Bacteria</taxon>
        <taxon>Bacillati</taxon>
        <taxon>Bacillota</taxon>
        <taxon>Bacilli</taxon>
        <taxon>Bacillales</taxon>
        <taxon>Paenibacillaceae</taxon>
        <taxon>Paenibacillus</taxon>
    </lineage>
</organism>
<sequence>MKRGLKLVVSWLFILTVFTGFIPGNLFLSRVSAASNELIWPNPGAVNLTKTADPAGKGQWNITLTVEGKNIKTTSDVVLVIDRSGSMDKSGRMTNAKSAANKFIDNLLIKDSTTRIAVVTFDKTASEKSSFVEFGQKDRLKNVIKEITVSGEGTNIQAGLNKARMMLAGSQAQNKVIVLLSDGAPTYSYKASHAAAFGWPDKKFDFTLYDFDYNDNQILGNGKDYKLDEGFFGIGRQVYTVNGKNVTNNGIASLSEAKLAWDGGIGIYSIGLEVGKDADAKYVLNSAQNKGYYSSSSADLSKVFSELSGQISYAAQKAVVTDPMGEMFNKVGEPKVSQGTIAWDDKTETFTWNVGSIMEGSPATLTYKVEMDPKKHPDPDTLYPTNGTTTINYTDINKDNVTKNFEVPKVNFGKGSITIKGYRVNADGQPVNAEGVVVEKAELAQQLYNQPFKQDGKESLDINKTYSVAAPNVEGYQLEVGDNPTKVNLTIDKPTPTVWFGFMEAAEQHVAVKYLEKGTNKVLAEPSEAKGIKGQQILLEAKKINGFTAEKESDKYTFTGKEGQEYAFYYTADKQTVTVKYLEKSTGKPLKDPVTVDGFTGKAVMIDAPAISGYAPEESSINYTFIAKDGQELIIYYQAVGQQVRVQHLLEGTEKELAEPTIQKGHAGDKVNVALPLPGYTPVKDTGTYTFTADEKQTHTVYYTADKQTVSIRYVDQATNEEIQDRATKEGVTGQVITLIAPPIAGYTPVEAEGKYTFTAEQEGQQYTFYYTAEKPGEEIRTINVRYLEEGTNQELQEPTTRQGEVGKKILLEAPHFEGYVTDQYVVEYPVTSEEKQEYIFYYKKEAPEAEQRTVQIHHVDQETEQPIADPTPLTGKVGEKLQWQAEPITVADEVYTPVEFNHEYLITEAPEQEYTVYYKKGKDETIQQLLVKFLDKVTNAELGQKTYSGRAEDAITIKPDPITVGGAVYKPEQAEYSYRFTGEPHQELIIYFIKDEIPVEKDQEVTVKYLEQGTGAVLAAPTVEKGKAGSTVTLKAASISGYTPVKSSTVYQFENKAGQEFIFYYTKNSPVTPPTDPTPSTPGSSSGNSGSVTPLPPAPPVVKPSPPAPPAVTPLPPAPPKLETATHYNYINGYPDGMIKPENNISREEVAAIFYRLMDDATRSDYLKSTSSYKDVEASRWSSKNIATMENAKVITGYPDGTFKPGRPITRAEFAAIASRFDDLDEQKNTLFSDIKGHWAEKYIVSAANKGWIKGYPEGQFKPDQYITRAEAMAFINSVLNRKVKVEGIHKDAKTWPDNTPNKWYYTDVLEATNYHEYSRNNDQTEAWQQVKPDRVYP</sequence>